<protein>
    <submittedName>
        <fullName evidence="1">DEHA2F27170p</fullName>
    </submittedName>
</protein>
<organism evidence="1 2">
    <name type="scientific">Debaryomyces hansenii (strain ATCC 36239 / CBS 767 / BCRC 21394 / JCM 1990 / NBRC 0083 / IGC 2968)</name>
    <name type="common">Yeast</name>
    <name type="synonym">Torulaspora hansenii</name>
    <dbReference type="NCBI Taxonomy" id="284592"/>
    <lineage>
        <taxon>Eukaryota</taxon>
        <taxon>Fungi</taxon>
        <taxon>Dikarya</taxon>
        <taxon>Ascomycota</taxon>
        <taxon>Saccharomycotina</taxon>
        <taxon>Pichiomycetes</taxon>
        <taxon>Debaryomycetaceae</taxon>
        <taxon>Debaryomyces</taxon>
    </lineage>
</organism>
<evidence type="ECO:0000313" key="2">
    <source>
        <dbReference type="Proteomes" id="UP000000599"/>
    </source>
</evidence>
<dbReference type="RefSeq" id="XP_461519.1">
    <property type="nucleotide sequence ID" value="XM_461519.1"/>
</dbReference>
<dbReference type="HOGENOM" id="CLU_2793932_0_0_1"/>
<dbReference type="KEGG" id="dha:DEHA2F27170g"/>
<name>Q6BJV2_DEBHA</name>
<dbReference type="InParanoid" id="Q6BJV2"/>
<proteinExistence type="predicted"/>
<dbReference type="AlphaFoldDB" id="Q6BJV2"/>
<keyword evidence="2" id="KW-1185">Reference proteome</keyword>
<dbReference type="GeneID" id="2903095"/>
<dbReference type="Proteomes" id="UP000000599">
    <property type="component" value="Chromosome F"/>
</dbReference>
<dbReference type="VEuPathDB" id="FungiDB:DEHA2F27170g"/>
<sequence>MNDMQIDRLWTLLNLHTQELNKSFAQHAFSSNGKKGLSLSIDQNISLAECSDTILILIYALGISHLLI</sequence>
<reference evidence="1 2" key="1">
    <citation type="journal article" date="2004" name="Nature">
        <title>Genome evolution in yeasts.</title>
        <authorList>
            <consortium name="Genolevures"/>
            <person name="Dujon B."/>
            <person name="Sherman D."/>
            <person name="Fischer G."/>
            <person name="Durrens P."/>
            <person name="Casaregola S."/>
            <person name="Lafontaine I."/>
            <person name="de Montigny J."/>
            <person name="Marck C."/>
            <person name="Neuveglise C."/>
            <person name="Talla E."/>
            <person name="Goffard N."/>
            <person name="Frangeul L."/>
            <person name="Aigle M."/>
            <person name="Anthouard V."/>
            <person name="Babour A."/>
            <person name="Barbe V."/>
            <person name="Barnay S."/>
            <person name="Blanchin S."/>
            <person name="Beckerich J.M."/>
            <person name="Beyne E."/>
            <person name="Bleykasten C."/>
            <person name="Boisrame A."/>
            <person name="Boyer J."/>
            <person name="Cattolico L."/>
            <person name="Confanioleri F."/>
            <person name="de Daruvar A."/>
            <person name="Despons L."/>
            <person name="Fabre E."/>
            <person name="Fairhead C."/>
            <person name="Ferry-Dumazet H."/>
            <person name="Groppi A."/>
            <person name="Hantraye F."/>
            <person name="Hennequin C."/>
            <person name="Jauniaux N."/>
            <person name="Joyet P."/>
            <person name="Kachouri R."/>
            <person name="Kerrest A."/>
            <person name="Koszul R."/>
            <person name="Lemaire M."/>
            <person name="Lesur I."/>
            <person name="Ma L."/>
            <person name="Muller H."/>
            <person name="Nicaud J.M."/>
            <person name="Nikolski M."/>
            <person name="Oztas S."/>
            <person name="Ozier-Kalogeropoulos O."/>
            <person name="Pellenz S."/>
            <person name="Potier S."/>
            <person name="Richard G.F."/>
            <person name="Straub M.L."/>
            <person name="Suleau A."/>
            <person name="Swennene D."/>
            <person name="Tekaia F."/>
            <person name="Wesolowski-Louvel M."/>
            <person name="Westhof E."/>
            <person name="Wirth B."/>
            <person name="Zeniou-Meyer M."/>
            <person name="Zivanovic I."/>
            <person name="Bolotin-Fukuhara M."/>
            <person name="Thierry A."/>
            <person name="Bouchier C."/>
            <person name="Caudron B."/>
            <person name="Scarpelli C."/>
            <person name="Gaillardin C."/>
            <person name="Weissenbach J."/>
            <person name="Wincker P."/>
            <person name="Souciet J.L."/>
        </authorList>
    </citation>
    <scope>NUCLEOTIDE SEQUENCE [LARGE SCALE GENOMIC DNA]</scope>
    <source>
        <strain evidence="2">ATCC 36239 / CBS 767 / BCRC 21394 / JCM 1990 / NBRC 0083 / IGC 2968</strain>
    </source>
</reference>
<accession>Q6BJV2</accession>
<dbReference type="EMBL" id="CR382138">
    <property type="protein sequence ID" value="CAG89949.1"/>
    <property type="molecule type" value="Genomic_DNA"/>
</dbReference>
<evidence type="ECO:0000313" key="1">
    <source>
        <dbReference type="EMBL" id="CAG89949.1"/>
    </source>
</evidence>
<gene>
    <name evidence="1" type="ordered locus">DEHA2F27170g</name>
</gene>